<keyword evidence="3" id="KW-1185">Reference proteome</keyword>
<dbReference type="SUPFAM" id="SSF48452">
    <property type="entry name" value="TPR-like"/>
    <property type="match status" value="1"/>
</dbReference>
<dbReference type="PANTHER" id="PTHR22767">
    <property type="entry name" value="N-TERMINAL ACETYLTRANSFERASE-RELATED"/>
    <property type="match status" value="1"/>
</dbReference>
<sequence>MSAALDRQIRPIYDALDTGSNKSAIVACNKLLKKHPQNELIKALKALALVRSQKVEESLVLCDEVLDSKPTNDAVLSAMTHVLRGLGRHKDMVTMFEEAYKQQPFNEELGAQTFFANVRAGQWKSAQQIATKMHKQFHDDRYLYWNVMSAVLQANDAATPPNMRTLLYKLAHRLITSSPTPSYQNNDRFYLHLSILRELELYDDAHKLLDSDIGRAICSTSLSCNQIRRDIWRLRGMIREEGELAEARIMNMKDRNWLEFLSILDATFSYFTPSEADGPSSSETSKSEGLEHLAKTQELFTRIAEEDGPKDRSAGLALLELEKRARSHGISQDSGRLVGLMQRYFDQVGDKACCFEDLKPYLALEGEDLARWTSFLEAVPSSFTTPAELRRLMNAHKLLRHNLTPPQLTVEAETARVTRYLDEYLRGLKLGVDLPPTELQHADDLALLAANVLVNLWKLTSDEQYLLNAVTLLEYALTKSKHSFQARLILIRLYRLLGAPSLALEHYRTLGIKQVQHDTLSHFILSRASTFSLASTGDLTLATECLESTQIYISNSQETSDFVVRAFTAEKYSQIPEFIVFEDRLDNSLQRDIVKMEHLRMRISHEPINSDIIDMELIELKFIFDRTHHDNRDFDIIANYQPRSSDSIHLQTLLFGKQESLGWLWTFLKLYIRALQQGSDLDDTVEEKLLIGDRPKQTFDADKRPPLKERLVQKSDQELVELTQDELSFVEFASALAEWLEPYHDYTRPPPSVVLAEAAKQTEIKTGHPLKGVDLQELNGATTPKKEEEPPAVTEPPELVTKYFDSLKTRFAEVRKNPSPTEVLHVATLAQEALLLFTVETLRFKPASVVKVNKLGGLVASFKCIRSEAISVLREISSELLKQSEAAGTQESRKDFTEACEIVTNAGIDHDFTLGVAKKVTDARKKVLEGVSKGLGRVSSATNLTSLRTCRTEAKLQQEHRSTV</sequence>
<comment type="caution">
    <text evidence="2">The sequence shown here is derived from an EMBL/GenBank/DDBJ whole genome shotgun (WGS) entry which is preliminary data.</text>
</comment>
<dbReference type="GO" id="GO:0031416">
    <property type="term" value="C:NatB complex"/>
    <property type="evidence" value="ECO:0007669"/>
    <property type="project" value="TreeGrafter"/>
</dbReference>
<dbReference type="PANTHER" id="PTHR22767:SF3">
    <property type="entry name" value="N-ALPHA-ACETYLTRANSFERASE 25, NATB AUXILIARY SUBUNIT"/>
    <property type="match status" value="1"/>
</dbReference>
<dbReference type="InterPro" id="IPR019183">
    <property type="entry name" value="NAA25_NatB_aux_su"/>
</dbReference>
<evidence type="ECO:0000313" key="3">
    <source>
        <dbReference type="Proteomes" id="UP001063166"/>
    </source>
</evidence>
<dbReference type="Proteomes" id="UP001063166">
    <property type="component" value="Unassembled WGS sequence"/>
</dbReference>
<name>A0A9P3PG92_LYOSH</name>
<dbReference type="AlphaFoldDB" id="A0A9P3PG92"/>
<dbReference type="EMBL" id="BRPK01000002">
    <property type="protein sequence ID" value="GLB34889.1"/>
    <property type="molecule type" value="Genomic_DNA"/>
</dbReference>
<proteinExistence type="inferred from homology"/>
<evidence type="ECO:0000256" key="1">
    <source>
        <dbReference type="ARBA" id="ARBA00006298"/>
    </source>
</evidence>
<accession>A0A9P3PG92</accession>
<dbReference type="Pfam" id="PF09797">
    <property type="entry name" value="NatB_MDM20"/>
    <property type="match status" value="1"/>
</dbReference>
<reference evidence="2" key="1">
    <citation type="submission" date="2022-07" db="EMBL/GenBank/DDBJ databases">
        <title>The genome of Lyophyllum shimeji provides insight into the initial evolution of ectomycorrhizal fungal genome.</title>
        <authorList>
            <person name="Kobayashi Y."/>
            <person name="Shibata T."/>
            <person name="Hirakawa H."/>
            <person name="Shigenobu S."/>
            <person name="Nishiyama T."/>
            <person name="Yamada A."/>
            <person name="Hasebe M."/>
            <person name="Kawaguchi M."/>
        </authorList>
    </citation>
    <scope>NUCLEOTIDE SEQUENCE</scope>
    <source>
        <strain evidence="2">AT787</strain>
    </source>
</reference>
<dbReference type="OrthoDB" id="1874341at2759"/>
<protein>
    <submittedName>
        <fullName evidence="2">N-acetyltransferase B complex (NatB) non catalytic subunit</fullName>
    </submittedName>
</protein>
<comment type="similarity">
    <text evidence="1">Belongs to the MDM20/NAA25 family.</text>
</comment>
<organism evidence="2 3">
    <name type="scientific">Lyophyllum shimeji</name>
    <name type="common">Hon-shimeji</name>
    <name type="synonym">Tricholoma shimeji</name>
    <dbReference type="NCBI Taxonomy" id="47721"/>
    <lineage>
        <taxon>Eukaryota</taxon>
        <taxon>Fungi</taxon>
        <taxon>Dikarya</taxon>
        <taxon>Basidiomycota</taxon>
        <taxon>Agaricomycotina</taxon>
        <taxon>Agaricomycetes</taxon>
        <taxon>Agaricomycetidae</taxon>
        <taxon>Agaricales</taxon>
        <taxon>Tricholomatineae</taxon>
        <taxon>Lyophyllaceae</taxon>
        <taxon>Lyophyllum</taxon>
    </lineage>
</organism>
<dbReference type="InterPro" id="IPR011990">
    <property type="entry name" value="TPR-like_helical_dom_sf"/>
</dbReference>
<gene>
    <name evidence="2" type="primary">MDM20</name>
    <name evidence="2" type="ORF">LshimejAT787_0204540</name>
</gene>
<dbReference type="Gene3D" id="1.25.40.1040">
    <property type="match status" value="1"/>
</dbReference>
<evidence type="ECO:0000313" key="2">
    <source>
        <dbReference type="EMBL" id="GLB34889.1"/>
    </source>
</evidence>